<dbReference type="PANTHER" id="PTHR32080:SF27">
    <property type="entry name" value="OS01G0548750 PROTEIN"/>
    <property type="match status" value="1"/>
</dbReference>
<keyword evidence="3 10" id="KW-0732">Signal</keyword>
<sequence length="208" mass="22737">MDTSRANSVWWLRLIAAVAAMSAWWQMADSQPQGNLLNIGCSQYNASNIPSFYNSLNVTFTDLRRQLSGGRTFATAEQARSSDPVYAMVQCRNYLSERDCLACYNTAASQIRNCSAGNGARVIYDDCFLSFVSTPTSKRVLNGRGWVLLLGKCINLPFFIVRVAQSSAKPTPRFSPPLPNAAARSSATVPTAQPEWCNSPGPRSVQPA</sequence>
<evidence type="ECO:0000313" key="12">
    <source>
        <dbReference type="EMBL" id="GFP83069.1"/>
    </source>
</evidence>
<proteinExistence type="inferred from homology"/>
<feature type="signal peptide" evidence="10">
    <location>
        <begin position="1"/>
        <end position="30"/>
    </location>
</feature>
<accession>A0A830BCV2</accession>
<comment type="caution">
    <text evidence="12">The sequence shown here is derived from an EMBL/GenBank/DDBJ whole genome shotgun (WGS) entry which is preliminary data.</text>
</comment>
<evidence type="ECO:0000256" key="3">
    <source>
        <dbReference type="ARBA" id="ARBA00022729"/>
    </source>
</evidence>
<feature type="region of interest" description="Disordered" evidence="9">
    <location>
        <begin position="169"/>
        <end position="208"/>
    </location>
</feature>
<evidence type="ECO:0000256" key="9">
    <source>
        <dbReference type="SAM" id="MobiDB-lite"/>
    </source>
</evidence>
<reference evidence="12" key="1">
    <citation type="submission" date="2020-07" db="EMBL/GenBank/DDBJ databases">
        <title>Ethylene signaling mediates host invasion by parasitic plants.</title>
        <authorList>
            <person name="Yoshida S."/>
        </authorList>
    </citation>
    <scope>NUCLEOTIDE SEQUENCE</scope>
    <source>
        <strain evidence="12">Okayama</strain>
    </source>
</reference>
<keyword evidence="4" id="KW-0677">Repeat</keyword>
<dbReference type="Proteomes" id="UP000653305">
    <property type="component" value="Unassembled WGS sequence"/>
</dbReference>
<dbReference type="GO" id="GO:0005886">
    <property type="term" value="C:plasma membrane"/>
    <property type="evidence" value="ECO:0007669"/>
    <property type="project" value="UniProtKB-SubCell"/>
</dbReference>
<feature type="domain" description="Gnk2-homologous" evidence="11">
    <location>
        <begin position="34"/>
        <end position="136"/>
    </location>
</feature>
<evidence type="ECO:0000313" key="13">
    <source>
        <dbReference type="Proteomes" id="UP000653305"/>
    </source>
</evidence>
<dbReference type="OrthoDB" id="4062651at2759"/>
<comment type="subcellular location">
    <subcellularLocation>
        <location evidence="7">Cell junction</location>
        <location evidence="7">Plasmodesma</location>
    </subcellularLocation>
    <subcellularLocation>
        <location evidence="1">Cell membrane</location>
        <topology evidence="1">Single-pass type I membrane protein</topology>
    </subcellularLocation>
</comment>
<dbReference type="InterPro" id="IPR002902">
    <property type="entry name" value="GNK2"/>
</dbReference>
<protein>
    <submittedName>
        <fullName evidence="12">Cysteine-rich repeat secretory protein 55</fullName>
    </submittedName>
</protein>
<dbReference type="Pfam" id="PF01657">
    <property type="entry name" value="Stress-antifung"/>
    <property type="match status" value="1"/>
</dbReference>
<evidence type="ECO:0000256" key="5">
    <source>
        <dbReference type="ARBA" id="ARBA00022949"/>
    </source>
</evidence>
<evidence type="ECO:0000256" key="10">
    <source>
        <dbReference type="SAM" id="SignalP"/>
    </source>
</evidence>
<dbReference type="PROSITE" id="PS51473">
    <property type="entry name" value="GNK2"/>
    <property type="match status" value="1"/>
</dbReference>
<evidence type="ECO:0000256" key="1">
    <source>
        <dbReference type="ARBA" id="ARBA00004251"/>
    </source>
</evidence>
<dbReference type="GO" id="GO:0009506">
    <property type="term" value="C:plasmodesma"/>
    <property type="evidence" value="ECO:0007669"/>
    <property type="project" value="UniProtKB-SubCell"/>
</dbReference>
<dbReference type="InterPro" id="IPR051378">
    <property type="entry name" value="Cell2Cell_Antifungal"/>
</dbReference>
<evidence type="ECO:0000259" key="11">
    <source>
        <dbReference type="PROSITE" id="PS51473"/>
    </source>
</evidence>
<keyword evidence="5" id="KW-0965">Cell junction</keyword>
<evidence type="ECO:0000256" key="7">
    <source>
        <dbReference type="ARBA" id="ARBA00024184"/>
    </source>
</evidence>
<dbReference type="EMBL" id="BMAC01000056">
    <property type="protein sequence ID" value="GFP83069.1"/>
    <property type="molecule type" value="Genomic_DNA"/>
</dbReference>
<evidence type="ECO:0000256" key="4">
    <source>
        <dbReference type="ARBA" id="ARBA00022737"/>
    </source>
</evidence>
<dbReference type="CDD" id="cd23509">
    <property type="entry name" value="Gnk2-like"/>
    <property type="match status" value="1"/>
</dbReference>
<gene>
    <name evidence="12" type="ORF">PHJA_000450100</name>
</gene>
<dbReference type="Gene3D" id="3.30.430.20">
    <property type="entry name" value="Gnk2 domain, C-X8-C-X2-C motif"/>
    <property type="match status" value="1"/>
</dbReference>
<feature type="chain" id="PRO_5032682048" evidence="10">
    <location>
        <begin position="31"/>
        <end position="208"/>
    </location>
</feature>
<evidence type="ECO:0000256" key="2">
    <source>
        <dbReference type="ARBA" id="ARBA00022581"/>
    </source>
</evidence>
<organism evidence="12 13">
    <name type="scientific">Phtheirospermum japonicum</name>
    <dbReference type="NCBI Taxonomy" id="374723"/>
    <lineage>
        <taxon>Eukaryota</taxon>
        <taxon>Viridiplantae</taxon>
        <taxon>Streptophyta</taxon>
        <taxon>Embryophyta</taxon>
        <taxon>Tracheophyta</taxon>
        <taxon>Spermatophyta</taxon>
        <taxon>Magnoliopsida</taxon>
        <taxon>eudicotyledons</taxon>
        <taxon>Gunneridae</taxon>
        <taxon>Pentapetalae</taxon>
        <taxon>asterids</taxon>
        <taxon>lamiids</taxon>
        <taxon>Lamiales</taxon>
        <taxon>Orobanchaceae</taxon>
        <taxon>Orobanchaceae incertae sedis</taxon>
        <taxon>Phtheirospermum</taxon>
    </lineage>
</organism>
<keyword evidence="6" id="KW-1015">Disulfide bond</keyword>
<comment type="similarity">
    <text evidence="8">Belongs to the cysteine-rich repeat secretory protein family. Plasmodesmata-located proteins (PDLD) subfamily.</text>
</comment>
<name>A0A830BCV2_9LAMI</name>
<dbReference type="InterPro" id="IPR038408">
    <property type="entry name" value="GNK2_sf"/>
</dbReference>
<dbReference type="FunFam" id="3.30.430.20:FF:000014">
    <property type="entry name" value="Cysteine-rich receptor-like protein kinase 2"/>
    <property type="match status" value="1"/>
</dbReference>
<keyword evidence="2" id="KW-0945">Host-virus interaction</keyword>
<dbReference type="AlphaFoldDB" id="A0A830BCV2"/>
<dbReference type="PANTHER" id="PTHR32080">
    <property type="entry name" value="ANTIFUNGAL PROTEIN GINKBILOBIN-2-LIKE"/>
    <property type="match status" value="1"/>
</dbReference>
<keyword evidence="13" id="KW-1185">Reference proteome</keyword>
<evidence type="ECO:0000256" key="6">
    <source>
        <dbReference type="ARBA" id="ARBA00023157"/>
    </source>
</evidence>
<evidence type="ECO:0000256" key="8">
    <source>
        <dbReference type="ARBA" id="ARBA00038393"/>
    </source>
</evidence>